<organism evidence="1 2">
    <name type="scientific">Bauhinia variegata</name>
    <name type="common">Purple orchid tree</name>
    <name type="synonym">Phanera variegata</name>
    <dbReference type="NCBI Taxonomy" id="167791"/>
    <lineage>
        <taxon>Eukaryota</taxon>
        <taxon>Viridiplantae</taxon>
        <taxon>Streptophyta</taxon>
        <taxon>Embryophyta</taxon>
        <taxon>Tracheophyta</taxon>
        <taxon>Spermatophyta</taxon>
        <taxon>Magnoliopsida</taxon>
        <taxon>eudicotyledons</taxon>
        <taxon>Gunneridae</taxon>
        <taxon>Pentapetalae</taxon>
        <taxon>rosids</taxon>
        <taxon>fabids</taxon>
        <taxon>Fabales</taxon>
        <taxon>Fabaceae</taxon>
        <taxon>Cercidoideae</taxon>
        <taxon>Cercideae</taxon>
        <taxon>Bauhiniinae</taxon>
        <taxon>Bauhinia</taxon>
    </lineage>
</organism>
<keyword evidence="2" id="KW-1185">Reference proteome</keyword>
<accession>A0ACB9Q886</accession>
<evidence type="ECO:0000313" key="1">
    <source>
        <dbReference type="EMBL" id="KAI4357207.1"/>
    </source>
</evidence>
<name>A0ACB9Q886_BAUVA</name>
<comment type="caution">
    <text evidence="1">The sequence shown here is derived from an EMBL/GenBank/DDBJ whole genome shotgun (WGS) entry which is preliminary data.</text>
</comment>
<proteinExistence type="predicted"/>
<dbReference type="EMBL" id="CM039426">
    <property type="protein sequence ID" value="KAI4357207.1"/>
    <property type="molecule type" value="Genomic_DNA"/>
</dbReference>
<evidence type="ECO:0000313" key="2">
    <source>
        <dbReference type="Proteomes" id="UP000828941"/>
    </source>
</evidence>
<dbReference type="Proteomes" id="UP000828941">
    <property type="component" value="Chromosome 1"/>
</dbReference>
<protein>
    <submittedName>
        <fullName evidence="1">Uncharacterized protein</fullName>
    </submittedName>
</protein>
<sequence length="326" mass="37769">MGAVLLQNGHPISYHSKKLCPRLLQASTYVCELHAITSAVKKWQTYLLGNRFTIHTDQCSLKELMSQVIQTPEQQYYLSKLLGYCYYIVYKPGTTNPVADALSRVHEVTSHMMAITIPQFVFLDRLKYEYSSNPILAQKMQVVQQQPDHYLDYKILNGILYRNGKIYLDGESNLKALLIEEFHGTPLGGHGVDNDLQTREEILNKLRCKLQKAQEVMKHYANQHRLPHAFQDVQHEHDPQMTKVLVQWDGLAPEDSTWESLTEILQAYPNLHLEDKVFLQHQANDRDELNDSENEVGLTNDFIPAPQTRAKRNRIKPKWLRDYEVA</sequence>
<reference evidence="1 2" key="1">
    <citation type="journal article" date="2022" name="DNA Res.">
        <title>Chromosomal-level genome assembly of the orchid tree Bauhinia variegata (Leguminosae; Cercidoideae) supports the allotetraploid origin hypothesis of Bauhinia.</title>
        <authorList>
            <person name="Zhong Y."/>
            <person name="Chen Y."/>
            <person name="Zheng D."/>
            <person name="Pang J."/>
            <person name="Liu Y."/>
            <person name="Luo S."/>
            <person name="Meng S."/>
            <person name="Qian L."/>
            <person name="Wei D."/>
            <person name="Dai S."/>
            <person name="Zhou R."/>
        </authorList>
    </citation>
    <scope>NUCLEOTIDE SEQUENCE [LARGE SCALE GENOMIC DNA]</scope>
    <source>
        <strain evidence="1">BV-YZ2020</strain>
    </source>
</reference>
<gene>
    <name evidence="1" type="ORF">L6164_001171</name>
</gene>